<feature type="region of interest" description="Disordered" evidence="2">
    <location>
        <begin position="90"/>
        <end position="119"/>
    </location>
</feature>
<accession>A0AAV9HPX7</accession>
<feature type="compositionally biased region" description="Pro residues" evidence="2">
    <location>
        <begin position="367"/>
        <end position="377"/>
    </location>
</feature>
<evidence type="ECO:0000256" key="1">
    <source>
        <dbReference type="SAM" id="Coils"/>
    </source>
</evidence>
<feature type="compositionally biased region" description="Basic and acidic residues" evidence="2">
    <location>
        <begin position="90"/>
        <end position="99"/>
    </location>
</feature>
<feature type="compositionally biased region" description="Polar residues" evidence="2">
    <location>
        <begin position="302"/>
        <end position="311"/>
    </location>
</feature>
<protein>
    <recommendedName>
        <fullName evidence="5">Carboxylesterase family protein</fullName>
    </recommendedName>
</protein>
<evidence type="ECO:0000256" key="2">
    <source>
        <dbReference type="SAM" id="MobiDB-lite"/>
    </source>
</evidence>
<proteinExistence type="predicted"/>
<feature type="compositionally biased region" description="Low complexity" evidence="2">
    <location>
        <begin position="442"/>
        <end position="460"/>
    </location>
</feature>
<evidence type="ECO:0000313" key="3">
    <source>
        <dbReference type="EMBL" id="KAK4461638.1"/>
    </source>
</evidence>
<feature type="compositionally biased region" description="Gly residues" evidence="2">
    <location>
        <begin position="618"/>
        <end position="634"/>
    </location>
</feature>
<name>A0AAV9HPX7_9PEZI</name>
<feature type="coiled-coil region" evidence="1">
    <location>
        <begin position="317"/>
        <end position="347"/>
    </location>
</feature>
<feature type="compositionally biased region" description="Basic and acidic residues" evidence="2">
    <location>
        <begin position="468"/>
        <end position="477"/>
    </location>
</feature>
<feature type="compositionally biased region" description="Low complexity" evidence="2">
    <location>
        <begin position="635"/>
        <end position="658"/>
    </location>
</feature>
<dbReference type="Proteomes" id="UP001321749">
    <property type="component" value="Unassembled WGS sequence"/>
</dbReference>
<comment type="caution">
    <text evidence="3">The sequence shown here is derived from an EMBL/GenBank/DDBJ whole genome shotgun (WGS) entry which is preliminary data.</text>
</comment>
<dbReference type="AlphaFoldDB" id="A0AAV9HPX7"/>
<feature type="region of interest" description="Disordered" evidence="2">
    <location>
        <begin position="602"/>
        <end position="704"/>
    </location>
</feature>
<feature type="compositionally biased region" description="Basic and acidic residues" evidence="2">
    <location>
        <begin position="660"/>
        <end position="704"/>
    </location>
</feature>
<reference evidence="3" key="2">
    <citation type="submission" date="2023-06" db="EMBL/GenBank/DDBJ databases">
        <authorList>
            <consortium name="Lawrence Berkeley National Laboratory"/>
            <person name="Mondo S.J."/>
            <person name="Hensen N."/>
            <person name="Bonometti L."/>
            <person name="Westerberg I."/>
            <person name="Brannstrom I.O."/>
            <person name="Guillou S."/>
            <person name="Cros-Aarteil S."/>
            <person name="Calhoun S."/>
            <person name="Haridas S."/>
            <person name="Kuo A."/>
            <person name="Pangilinan J."/>
            <person name="Riley R."/>
            <person name="Labutti K."/>
            <person name="Andreopoulos B."/>
            <person name="Lipzen A."/>
            <person name="Chen C."/>
            <person name="Yanf M."/>
            <person name="Daum C."/>
            <person name="Ng V."/>
            <person name="Clum A."/>
            <person name="Steindorff A."/>
            <person name="Ohm R."/>
            <person name="Martin F."/>
            <person name="Silar P."/>
            <person name="Natvig D."/>
            <person name="Lalanne C."/>
            <person name="Gautier V."/>
            <person name="Ament-Velasquez S.L."/>
            <person name="Kruys A."/>
            <person name="Hutchinson M.I."/>
            <person name="Powell A.J."/>
            <person name="Barry K."/>
            <person name="Miller A.N."/>
            <person name="Grigoriev I.V."/>
            <person name="Debuchy R."/>
            <person name="Gladieux P."/>
            <person name="Thoren M.H."/>
            <person name="Johannesson H."/>
        </authorList>
    </citation>
    <scope>NUCLEOTIDE SEQUENCE</scope>
    <source>
        <strain evidence="3">PSN324</strain>
    </source>
</reference>
<reference evidence="3" key="1">
    <citation type="journal article" date="2023" name="Mol. Phylogenet. Evol.">
        <title>Genome-scale phylogeny and comparative genomics of the fungal order Sordariales.</title>
        <authorList>
            <person name="Hensen N."/>
            <person name="Bonometti L."/>
            <person name="Westerberg I."/>
            <person name="Brannstrom I.O."/>
            <person name="Guillou S."/>
            <person name="Cros-Aarteil S."/>
            <person name="Calhoun S."/>
            <person name="Haridas S."/>
            <person name="Kuo A."/>
            <person name="Mondo S."/>
            <person name="Pangilinan J."/>
            <person name="Riley R."/>
            <person name="LaButti K."/>
            <person name="Andreopoulos B."/>
            <person name="Lipzen A."/>
            <person name="Chen C."/>
            <person name="Yan M."/>
            <person name="Daum C."/>
            <person name="Ng V."/>
            <person name="Clum A."/>
            <person name="Steindorff A."/>
            <person name="Ohm R.A."/>
            <person name="Martin F."/>
            <person name="Silar P."/>
            <person name="Natvig D.O."/>
            <person name="Lalanne C."/>
            <person name="Gautier V."/>
            <person name="Ament-Velasquez S.L."/>
            <person name="Kruys A."/>
            <person name="Hutchinson M.I."/>
            <person name="Powell A.J."/>
            <person name="Barry K."/>
            <person name="Miller A.N."/>
            <person name="Grigoriev I.V."/>
            <person name="Debuchy R."/>
            <person name="Gladieux P."/>
            <person name="Hiltunen Thoren M."/>
            <person name="Johannesson H."/>
        </authorList>
    </citation>
    <scope>NUCLEOTIDE SEQUENCE</scope>
    <source>
        <strain evidence="3">PSN324</strain>
    </source>
</reference>
<sequence>MATTSRSLRPSVDFDIQTDNNNEHPHTNSGNRFAVLGDLPLQNIQNIKPSLDTLTRQFSSLQIHNSASKENGFVQPQVSRNHQERRVRLSLDRNTEHSACENSRVSSSSSSGIFSRKSTSESKTNALALASHHLPSNREQLTKHQEGQFEWLLSLPIRFAKSAAAKGRRSLSGSHDDDDQRSQGEKQLLFGCNLVHQRTQPGKGNDKPVNTYTLLATRIEQEEDSIFEEPEGLEDTQSIIANTSHDSLTTTHKMWGSDEVDDLKKLSETLASMNVQNGEGNNNFNVVEQQPHWERHTDQQRHLSVSPQHSPAHSRPLSRIEDSVEELDKLQEQLEALEEVAQLERVISPEMMEVEEEEPTEIINEFPPAPSPAPSPKQAPAVKRASSVRNTFPGTSSSLRSRTSATTAERSSVRKSVASSSDDKSTNPMVAIRRSTVPRPTSLLPPKAPTKSSKTPTVPAFELPGEAVARRLKEQRAARLSQSLENQVPMKPAHHTSTTSPSKVLVAPTVRSTKPLTRPQFELPGEAISRRKREEREAKLRQQEEEEKRRREFRARPVPTSVGIKAGGGGGVSRETVASSARKAEISPLRAKRQSLVLTKSASSMGPIRGRMSTVGVVGVGENGRTGEASGGGSSRATSSSSSSSSSSSAGVAGKVGNLKGKEVFKRDGEFAAEREREKREREEAAKMARKEAAERSREAGREWRERREMMVRERKRMSMV</sequence>
<feature type="compositionally biased region" description="Low complexity" evidence="2">
    <location>
        <begin position="100"/>
        <end position="117"/>
    </location>
</feature>
<evidence type="ECO:0000313" key="4">
    <source>
        <dbReference type="Proteomes" id="UP001321749"/>
    </source>
</evidence>
<feature type="region of interest" description="Disordered" evidence="2">
    <location>
        <begin position="348"/>
        <end position="587"/>
    </location>
</feature>
<dbReference type="EMBL" id="MU864987">
    <property type="protein sequence ID" value="KAK4461638.1"/>
    <property type="molecule type" value="Genomic_DNA"/>
</dbReference>
<feature type="region of interest" description="Disordered" evidence="2">
    <location>
        <begin position="1"/>
        <end position="33"/>
    </location>
</feature>
<feature type="region of interest" description="Disordered" evidence="2">
    <location>
        <begin position="293"/>
        <end position="317"/>
    </location>
</feature>
<feature type="compositionally biased region" description="Low complexity" evidence="2">
    <location>
        <begin position="395"/>
        <end position="420"/>
    </location>
</feature>
<feature type="compositionally biased region" description="Basic and acidic residues" evidence="2">
    <location>
        <begin position="528"/>
        <end position="550"/>
    </location>
</feature>
<keyword evidence="4" id="KW-1185">Reference proteome</keyword>
<organism evidence="3 4">
    <name type="scientific">Cladorrhinum samala</name>
    <dbReference type="NCBI Taxonomy" id="585594"/>
    <lineage>
        <taxon>Eukaryota</taxon>
        <taxon>Fungi</taxon>
        <taxon>Dikarya</taxon>
        <taxon>Ascomycota</taxon>
        <taxon>Pezizomycotina</taxon>
        <taxon>Sordariomycetes</taxon>
        <taxon>Sordariomycetidae</taxon>
        <taxon>Sordariales</taxon>
        <taxon>Podosporaceae</taxon>
        <taxon>Cladorrhinum</taxon>
    </lineage>
</organism>
<gene>
    <name evidence="3" type="ORF">QBC42DRAFT_338908</name>
</gene>
<keyword evidence="1" id="KW-0175">Coiled coil</keyword>
<evidence type="ECO:0008006" key="5">
    <source>
        <dbReference type="Google" id="ProtNLM"/>
    </source>
</evidence>